<evidence type="ECO:0000259" key="1">
    <source>
        <dbReference type="Pfam" id="PF01433"/>
    </source>
</evidence>
<evidence type="ECO:0000313" key="3">
    <source>
        <dbReference type="Proteomes" id="UP000002215"/>
    </source>
</evidence>
<keyword evidence="2" id="KW-0645">Protease</keyword>
<dbReference type="GO" id="GO:0004177">
    <property type="term" value="F:aminopeptidase activity"/>
    <property type="evidence" value="ECO:0007669"/>
    <property type="project" value="UniProtKB-KW"/>
</dbReference>
<sequence length="900" mass="100186">MCVGLPPKMKPFILFSALCLKRFCYIYGYFQIETLMTINKILLCSGVLLASLGNVAVGQTATSKYDQHEVFGPLFYPANGNEYRSASGAPGHKYWQNRADYTINVVLDTASHRIDGSVAITYKNSSPDKLPFVWLQMDQNIYKEDSRGAATSVVTGGRFANRSYTEGYKIKSVSVAIGGKKTEVKYTVTDTRMQVILPEALKAEGGVAKIYVDYAYEVPQYGTDRTGRLKTKYGWVYEIAQWYPRMEVYDDVLGWNSIPYQGAAEFYLEYGDFDYTVTAPAGMVVAGSGALVNEAQVLTAKQQAQLAKARNSDQTVMIKDSAEVAAAKPGTGMQSWHFQCKNARDVSWAASTAFIWDAARINLPSGKKCLAQSVYPVESIQTSNGWQRSTEYVKGSIEFYSKQWFEYTYPVATNVAGIVGGMEYPGIVFCSYRSTGGGLWGVTDHEFGHNWFPMIVGSNERKYAWMDEGFNTFINDGSSKAFNNGEYYQKQQGQSMGRAMSGDPIMSTPDVIQSSYLGIAAYYKPSMGLMILRDYILGKERFEYAFRTYIDRWAFKHPTPWDFFRTMENVAGEDLSWFWRGWYLNSWKLDQAVKDVKYVSNDPSKGALITVENLEQMALPVILAITDSKGKTDTVKLPAEVWQRGGTWTFKFESDSKLTKVVIDPDKAFPDVDPSNNVWSGSSKKAPAGLTANEVLKKYLQAIGGTDKIQAIKDQTISATGSVQGTDIKMTKKIKSPNKYLLDVFIPMMNVHASKLIINGDSITAIQMGTPVPLDAAAKERVKANMVLIPELDYLKGGVDMQLSPEIVTDDNGKDNYLVTVKEDETTRTELYYDVATGLLSKKISYNGDQITGAIETSEYKEVGGVKFPFLLKNTISGQQVDFKVDDIKVNSGLTDADFK</sequence>
<dbReference type="KEGG" id="cpi:Cpin_3951"/>
<dbReference type="CDD" id="cd09604">
    <property type="entry name" value="M1_APN_like"/>
    <property type="match status" value="1"/>
</dbReference>
<gene>
    <name evidence="2" type="ordered locus">Cpin_3951</name>
</gene>
<accession>A0A979GSG3</accession>
<evidence type="ECO:0000313" key="2">
    <source>
        <dbReference type="EMBL" id="ACU61413.1"/>
    </source>
</evidence>
<dbReference type="GO" id="GO:0008237">
    <property type="term" value="F:metallopeptidase activity"/>
    <property type="evidence" value="ECO:0007669"/>
    <property type="project" value="InterPro"/>
</dbReference>
<reference evidence="2 3" key="2">
    <citation type="journal article" date="2010" name="Stand. Genomic Sci.">
        <title>Complete genome sequence of Chitinophaga pinensis type strain (UQM 2034).</title>
        <authorList>
            <person name="Glavina Del Rio T."/>
            <person name="Abt B."/>
            <person name="Spring S."/>
            <person name="Lapidus A."/>
            <person name="Nolan M."/>
            <person name="Tice H."/>
            <person name="Copeland A."/>
            <person name="Cheng J.F."/>
            <person name="Chen F."/>
            <person name="Bruce D."/>
            <person name="Goodwin L."/>
            <person name="Pitluck S."/>
            <person name="Ivanova N."/>
            <person name="Mavromatis K."/>
            <person name="Mikhailova N."/>
            <person name="Pati A."/>
            <person name="Chen A."/>
            <person name="Palaniappan K."/>
            <person name="Land M."/>
            <person name="Hauser L."/>
            <person name="Chang Y.J."/>
            <person name="Jeffries C.D."/>
            <person name="Chain P."/>
            <person name="Saunders E."/>
            <person name="Detter J.C."/>
            <person name="Brettin T."/>
            <person name="Rohde M."/>
            <person name="Goker M."/>
            <person name="Bristow J."/>
            <person name="Eisen J.A."/>
            <person name="Markowitz V."/>
            <person name="Hugenholtz P."/>
            <person name="Kyrpides N.C."/>
            <person name="Klenk H.P."/>
            <person name="Lucas S."/>
        </authorList>
    </citation>
    <scope>NUCLEOTIDE SEQUENCE [LARGE SCALE GENOMIC DNA]</scope>
    <source>
        <strain evidence="3">ATCC 43595 / DSM 2588 / LMG 13176 / NBRC 15968 / NCIMB 11800 / UQM 2034</strain>
    </source>
</reference>
<dbReference type="EMBL" id="CP001699">
    <property type="protein sequence ID" value="ACU61413.1"/>
    <property type="molecule type" value="Genomic_DNA"/>
</dbReference>
<dbReference type="Proteomes" id="UP000002215">
    <property type="component" value="Chromosome"/>
</dbReference>
<dbReference type="Pfam" id="PF01433">
    <property type="entry name" value="Peptidase_M1"/>
    <property type="match status" value="1"/>
</dbReference>
<feature type="domain" description="Peptidase M1 membrane alanine aminopeptidase" evidence="1">
    <location>
        <begin position="441"/>
        <end position="582"/>
    </location>
</feature>
<dbReference type="SUPFAM" id="SSF55486">
    <property type="entry name" value="Metalloproteases ('zincins'), catalytic domain"/>
    <property type="match status" value="1"/>
</dbReference>
<proteinExistence type="predicted"/>
<keyword evidence="2" id="KW-0378">Hydrolase</keyword>
<dbReference type="Gene3D" id="1.10.390.10">
    <property type="entry name" value="Neutral Protease Domain 2"/>
    <property type="match status" value="1"/>
</dbReference>
<dbReference type="InterPro" id="IPR027268">
    <property type="entry name" value="Peptidase_M4/M1_CTD_sf"/>
</dbReference>
<name>A0A979GSG3_CHIPD</name>
<reference evidence="3" key="1">
    <citation type="submission" date="2009-08" db="EMBL/GenBank/DDBJ databases">
        <title>The complete genome of Chitinophaga pinensis DSM 2588.</title>
        <authorList>
            <consortium name="US DOE Joint Genome Institute (JGI-PGF)"/>
            <person name="Lucas S."/>
            <person name="Copeland A."/>
            <person name="Lapidus A."/>
            <person name="Glavina del Rio T."/>
            <person name="Dalin E."/>
            <person name="Tice H."/>
            <person name="Bruce D."/>
            <person name="Goodwin L."/>
            <person name="Pitluck S."/>
            <person name="Kyrpides N."/>
            <person name="Mavromatis K."/>
            <person name="Ivanova N."/>
            <person name="Mikhailova N."/>
            <person name="Sims D."/>
            <person name="Meinche L."/>
            <person name="Brettin T."/>
            <person name="Detter J.C."/>
            <person name="Han C."/>
            <person name="Larimer F."/>
            <person name="Land M."/>
            <person name="Hauser L."/>
            <person name="Markowitz V."/>
            <person name="Cheng J.-F."/>
            <person name="Hugenholtz P."/>
            <person name="Woyke T."/>
            <person name="Wu D."/>
            <person name="Spring S."/>
            <person name="Klenk H.-P."/>
            <person name="Eisen J.A."/>
        </authorList>
    </citation>
    <scope>NUCLEOTIDE SEQUENCE [LARGE SCALE GENOMIC DNA]</scope>
    <source>
        <strain evidence="3">ATCC 43595 / DSM 2588 / LMG 13176 / NBRC 15968 / NCIMB 11800 / UQM 2034</strain>
    </source>
</reference>
<dbReference type="GO" id="GO:0008270">
    <property type="term" value="F:zinc ion binding"/>
    <property type="evidence" value="ECO:0007669"/>
    <property type="project" value="InterPro"/>
</dbReference>
<dbReference type="AlphaFoldDB" id="A0A979GSG3"/>
<organism evidence="2 3">
    <name type="scientific">Chitinophaga pinensis (strain ATCC 43595 / DSM 2588 / LMG 13176 / NBRC 15968 / NCIMB 11800 / UQM 2034)</name>
    <dbReference type="NCBI Taxonomy" id="485918"/>
    <lineage>
        <taxon>Bacteria</taxon>
        <taxon>Pseudomonadati</taxon>
        <taxon>Bacteroidota</taxon>
        <taxon>Chitinophagia</taxon>
        <taxon>Chitinophagales</taxon>
        <taxon>Chitinophagaceae</taxon>
        <taxon>Chitinophaga</taxon>
    </lineage>
</organism>
<keyword evidence="2" id="KW-0031">Aminopeptidase</keyword>
<dbReference type="InterPro" id="IPR014782">
    <property type="entry name" value="Peptidase_M1_dom"/>
</dbReference>
<protein>
    <submittedName>
        <fullName evidence="2">Aminopeptidase N-like protein</fullName>
    </submittedName>
</protein>